<protein>
    <submittedName>
        <fullName evidence="2">MBL fold metallo-hydrolase</fullName>
    </submittedName>
</protein>
<evidence type="ECO:0000313" key="3">
    <source>
        <dbReference type="Proteomes" id="UP000257127"/>
    </source>
</evidence>
<dbReference type="PANTHER" id="PTHR42663">
    <property type="entry name" value="HYDROLASE C777.06C-RELATED-RELATED"/>
    <property type="match status" value="1"/>
</dbReference>
<dbReference type="SUPFAM" id="SSF56281">
    <property type="entry name" value="Metallo-hydrolase/oxidoreductase"/>
    <property type="match status" value="1"/>
</dbReference>
<dbReference type="Gene3D" id="3.60.15.10">
    <property type="entry name" value="Ribonuclease Z/Hydroxyacylglutathione hydrolase-like"/>
    <property type="match status" value="1"/>
</dbReference>
<feature type="domain" description="Metallo-beta-lactamase" evidence="1">
    <location>
        <begin position="50"/>
        <end position="229"/>
    </location>
</feature>
<dbReference type="OrthoDB" id="9781189at2"/>
<keyword evidence="2" id="KW-0378">Hydrolase</keyword>
<proteinExistence type="predicted"/>
<dbReference type="GO" id="GO:0016787">
    <property type="term" value="F:hydrolase activity"/>
    <property type="evidence" value="ECO:0007669"/>
    <property type="project" value="UniProtKB-KW"/>
</dbReference>
<sequence>MKERFTVKVLGTGTSQGVPVIGCECEVCTSNDPKDNRLRSSILINWKGENFVVDSGPDFRQQMLRENVKSLRAVLYTHEHKDHVAGMDDVRSYNFLEKRDMELYCNEDVSATLKREFHYAFGDNLYPGVPRVNINLVENKPFQLLDGPMVTPILMYHYKMPVYGYRIGDFAYLTDVKTIPPSELEKLKGVKTLILDCLREEPHISHLSLEEALDIIRELKPNKTYLTHISHLFGTHEQIKVKLPENVFPAFDGLEIDVQ</sequence>
<organism evidence="2 3">
    <name type="scientific">Brumimicrobium aurantiacum</name>
    <dbReference type="NCBI Taxonomy" id="1737063"/>
    <lineage>
        <taxon>Bacteria</taxon>
        <taxon>Pseudomonadati</taxon>
        <taxon>Bacteroidota</taxon>
        <taxon>Flavobacteriia</taxon>
        <taxon>Flavobacteriales</taxon>
        <taxon>Crocinitomicaceae</taxon>
        <taxon>Brumimicrobium</taxon>
    </lineage>
</organism>
<dbReference type="Proteomes" id="UP000257127">
    <property type="component" value="Unassembled WGS sequence"/>
</dbReference>
<gene>
    <name evidence="2" type="ORF">DXU93_04945</name>
</gene>
<dbReference type="InterPro" id="IPR001279">
    <property type="entry name" value="Metallo-B-lactamas"/>
</dbReference>
<accession>A0A3E1F038</accession>
<dbReference type="PANTHER" id="PTHR42663:SF6">
    <property type="entry name" value="HYDROLASE C777.06C-RELATED"/>
    <property type="match status" value="1"/>
</dbReference>
<reference evidence="2 3" key="1">
    <citation type="submission" date="2018-08" db="EMBL/GenBank/DDBJ databases">
        <title>The draft genome squence of Brumimicrobium sp. N62.</title>
        <authorList>
            <person name="Du Z.-J."/>
            <person name="Luo H.-R."/>
        </authorList>
    </citation>
    <scope>NUCLEOTIDE SEQUENCE [LARGE SCALE GENOMIC DNA]</scope>
    <source>
        <strain evidence="2 3">N62</strain>
    </source>
</reference>
<name>A0A3E1F038_9FLAO</name>
<evidence type="ECO:0000313" key="2">
    <source>
        <dbReference type="EMBL" id="RFC55170.1"/>
    </source>
</evidence>
<dbReference type="RefSeq" id="WP_116880149.1">
    <property type="nucleotide sequence ID" value="NZ_QURB01000002.1"/>
</dbReference>
<dbReference type="AlphaFoldDB" id="A0A3E1F038"/>
<evidence type="ECO:0000259" key="1">
    <source>
        <dbReference type="Pfam" id="PF12706"/>
    </source>
</evidence>
<dbReference type="InterPro" id="IPR036866">
    <property type="entry name" value="RibonucZ/Hydroxyglut_hydro"/>
</dbReference>
<comment type="caution">
    <text evidence="2">The sequence shown here is derived from an EMBL/GenBank/DDBJ whole genome shotgun (WGS) entry which is preliminary data.</text>
</comment>
<dbReference type="CDD" id="cd16279">
    <property type="entry name" value="metallo-hydrolase-like_MBL-fold"/>
    <property type="match status" value="1"/>
</dbReference>
<keyword evidence="3" id="KW-1185">Reference proteome</keyword>
<dbReference type="EMBL" id="QURB01000002">
    <property type="protein sequence ID" value="RFC55170.1"/>
    <property type="molecule type" value="Genomic_DNA"/>
</dbReference>
<dbReference type="Pfam" id="PF12706">
    <property type="entry name" value="Lactamase_B_2"/>
    <property type="match status" value="1"/>
</dbReference>